<keyword evidence="2" id="KW-1185">Reference proteome</keyword>
<proteinExistence type="predicted"/>
<organism evidence="1 2">
    <name type="scientific">Microseira wollei NIES-4236</name>
    <dbReference type="NCBI Taxonomy" id="2530354"/>
    <lineage>
        <taxon>Bacteria</taxon>
        <taxon>Bacillati</taxon>
        <taxon>Cyanobacteriota</taxon>
        <taxon>Cyanophyceae</taxon>
        <taxon>Oscillatoriophycideae</taxon>
        <taxon>Aerosakkonematales</taxon>
        <taxon>Aerosakkonemataceae</taxon>
        <taxon>Microseira</taxon>
    </lineage>
</organism>
<reference evidence="1" key="1">
    <citation type="submission" date="2019-10" db="EMBL/GenBank/DDBJ databases">
        <title>Draft genome sequece of Microseira wollei NIES-4236.</title>
        <authorList>
            <person name="Yamaguchi H."/>
            <person name="Suzuki S."/>
            <person name="Kawachi M."/>
        </authorList>
    </citation>
    <scope>NUCLEOTIDE SEQUENCE</scope>
    <source>
        <strain evidence="1">NIES-4236</strain>
    </source>
</reference>
<name>A0AAV3XPM8_9CYAN</name>
<dbReference type="EMBL" id="BLAY01000240">
    <property type="protein sequence ID" value="GET43656.1"/>
    <property type="molecule type" value="Genomic_DNA"/>
</dbReference>
<comment type="caution">
    <text evidence="1">The sequence shown here is derived from an EMBL/GenBank/DDBJ whole genome shotgun (WGS) entry which is preliminary data.</text>
</comment>
<dbReference type="Proteomes" id="UP001050975">
    <property type="component" value="Unassembled WGS sequence"/>
</dbReference>
<protein>
    <submittedName>
        <fullName evidence="1">Uncharacterized protein</fullName>
    </submittedName>
</protein>
<accession>A0AAV3XPM8</accession>
<sequence>MISNYSGKEWIFQERLLEKYGSLPEFADLVSIVRKIQADVASDDDYAHYTAKVETLINKFKSDLRKIPPEQYQKQDILLITSMIEANSAAFENNTESFSKIIPADTVKSMLALERKTNDTFSFSSPKLTGFLALSRYSENLSPQQQQSQFGLDYSNSPYIFQQGDQLIRQPFVFVVKTPTQQEIEQEPDEKIRQKMQQQMNIIRNEAKLPIDPRILVKIVQIAEDSQDPESGETAKNFLKKYLNTDQILPIFRDSKDLEIIDNCLKDMAPNSPYYDSFKKVSDQINIKAKINESPYTGNTAPQFGVQLEEHNPYADVVQERAMNVPVELPPGTKIYLQVPRNGTDPLSADIPAGYEQIEIAVYSGKEWRNSLVNTDIDLNIELALKTIPEEARKAFITKNRVDRTVDRIDDDRPLEMTNNLKRWQEKGSLMIKAEAQGNERIHGKIADKTLECIATHSDKILSAKANNVNFKPLLKRKSSRKRVLNKA</sequence>
<gene>
    <name evidence="1" type="ORF">MiSe_84810</name>
</gene>
<dbReference type="RefSeq" id="WP_226592692.1">
    <property type="nucleotide sequence ID" value="NZ_BLAY01000240.1"/>
</dbReference>
<evidence type="ECO:0000313" key="2">
    <source>
        <dbReference type="Proteomes" id="UP001050975"/>
    </source>
</evidence>
<dbReference type="AlphaFoldDB" id="A0AAV3XPM8"/>
<evidence type="ECO:0000313" key="1">
    <source>
        <dbReference type="EMBL" id="GET43656.1"/>
    </source>
</evidence>